<dbReference type="InterPro" id="IPR011006">
    <property type="entry name" value="CheY-like_superfamily"/>
</dbReference>
<protein>
    <recommendedName>
        <fullName evidence="8">Ethylene receptor</fullName>
    </recommendedName>
</protein>
<dbReference type="InterPro" id="IPR036890">
    <property type="entry name" value="HATPase_C_sf"/>
</dbReference>
<evidence type="ECO:0000256" key="5">
    <source>
        <dbReference type="ARBA" id="ARBA00022777"/>
    </source>
</evidence>
<dbReference type="PANTHER" id="PTHR24423">
    <property type="entry name" value="TWO-COMPONENT SENSOR HISTIDINE KINASE"/>
    <property type="match status" value="1"/>
</dbReference>
<keyword evidence="8" id="KW-0256">Endoplasmic reticulum</keyword>
<dbReference type="PROSITE" id="PS50110">
    <property type="entry name" value="RESPONSE_REGULATORY"/>
    <property type="match status" value="1"/>
</dbReference>
<keyword evidence="8 10" id="KW-0186">Copper</keyword>
<keyword evidence="14" id="KW-1133">Transmembrane helix</keyword>
<proteinExistence type="inferred from homology"/>
<comment type="caution">
    <text evidence="16">The sequence shown here is derived from an EMBL/GenBank/DDBJ whole genome shotgun (WGS) entry which is preliminary data.</text>
</comment>
<dbReference type="SMART" id="SM00065">
    <property type="entry name" value="GAF"/>
    <property type="match status" value="1"/>
</dbReference>
<dbReference type="PIRSF" id="PIRSF026389">
    <property type="entry name" value="Ethyln_sen_HK"/>
    <property type="match status" value="1"/>
</dbReference>
<keyword evidence="5 8" id="KW-0418">Kinase</keyword>
<accession>A0A835DE17</accession>
<keyword evidence="6 8" id="KW-0067">ATP-binding</keyword>
<dbReference type="InterPro" id="IPR001789">
    <property type="entry name" value="Sig_transdc_resp-reg_receiver"/>
</dbReference>
<feature type="cross-link" description="Glycyl lysine isopeptide (Lys-Gly) (interchain with G-Cter in ubiquitin)" evidence="12">
    <location>
        <position position="709"/>
    </location>
</feature>
<feature type="binding site" evidence="9">
    <location>
        <position position="529"/>
    </location>
    <ligand>
        <name>ADP</name>
        <dbReference type="ChEBI" id="CHEBI:456216"/>
    </ligand>
</feature>
<comment type="function">
    <text evidence="8">May act early in the ethylene signal transduction pathway, possibly as an ethylene receptor, or as a regulator of the pathway.</text>
</comment>
<evidence type="ECO:0000256" key="4">
    <source>
        <dbReference type="ARBA" id="ARBA00022741"/>
    </source>
</evidence>
<evidence type="ECO:0000256" key="7">
    <source>
        <dbReference type="ARBA" id="ARBA00023157"/>
    </source>
</evidence>
<dbReference type="Proteomes" id="UP000655225">
    <property type="component" value="Unassembled WGS sequence"/>
</dbReference>
<keyword evidence="2 8" id="KW-0808">Transferase</keyword>
<keyword evidence="8" id="KW-0675">Receptor</keyword>
<comment type="similarity">
    <text evidence="8">Belongs to the ethylene receptor family.</text>
</comment>
<feature type="modified residue" description="4-aspartylphosphate" evidence="13">
    <location>
        <position position="657"/>
    </location>
</feature>
<dbReference type="GO" id="GO:0046872">
    <property type="term" value="F:metal ion binding"/>
    <property type="evidence" value="ECO:0007669"/>
    <property type="project" value="UniProtKB-UniRule"/>
</dbReference>
<name>A0A835DE17_TETSI</name>
<dbReference type="Gene3D" id="3.40.50.2300">
    <property type="match status" value="1"/>
</dbReference>
<dbReference type="InterPro" id="IPR058544">
    <property type="entry name" value="ETR1_N"/>
</dbReference>
<feature type="disulfide bond" description="Interchain" evidence="11">
    <location>
        <position position="4"/>
    </location>
</feature>
<dbReference type="PANTHER" id="PTHR24423:SF622">
    <property type="entry name" value="ETHYLENE RECEPTOR"/>
    <property type="match status" value="1"/>
</dbReference>
<comment type="subcellular location">
    <subcellularLocation>
        <location evidence="8">Endoplasmic reticulum membrane</location>
    </subcellularLocation>
</comment>
<keyword evidence="8" id="KW-0902">Two-component regulatory system</keyword>
<keyword evidence="8" id="KW-0936">Ethylene signaling pathway</keyword>
<evidence type="ECO:0000313" key="16">
    <source>
        <dbReference type="EMBL" id="KAF8396814.1"/>
    </source>
</evidence>
<evidence type="ECO:0000256" key="1">
    <source>
        <dbReference type="ARBA" id="ARBA00022553"/>
    </source>
</evidence>
<evidence type="ECO:0000256" key="6">
    <source>
        <dbReference type="ARBA" id="ARBA00022840"/>
    </source>
</evidence>
<sequence>MLLCACDDDVAGGIWTVDNILQSQKASDFLTALAYFSIALELFYFVNCSIIFPFRWVLTQFAAFIVFCGLTHFVAVVWTYAPHSFRLMLLLTVLKILTALVSSATSITLVTLIPKVLKLMVREGLLMKKTRDLDREVGFMKRREEARWNVRMLTREIRRSLDRHTILYTTLIELSKVMFLENCAIWMPDEMNFLMNLTHELKRRDDLVSIRMDDPEMVEILGEKGVRVLGSNSRLTQATGRGPGVAIRMPMLRVSNFKRGTPEMVDSCYAILVLVIPPEGNRGWSSQELEIVEVVADQVAVALSHAAVLEESLLMREKLLEQNRALQKARKMAVMANEARCSFQKVMSKEMITPSRSVAAIVSVLQLEKFKSKQQRRIVDTMAKGGLLMSALIEDATGVSGLGDSRLELKFRTFSLCSMLKEVEGVSKLLCAFRGLSFEVHLSEKVPDRVIGDDTRVLQAVLYMVGKVSGLGNSGTVILRVSTENGSQESLDPNGIAWKQTISEDFAHFRFEVGRIDSKEERSSFLLQKDDEECCDEASKQGINMNICEKLAQLMHGSISVVPNIQGLGRSMNLTIRLELQPLEAGPTQPRCRDPENARCLLKGMNTLLADGDGFNQSVTRKVLENLGCHLAVVTSWHQCVKSLHLDGKTYHLLLIDLGILEEDGNEVFSRIKALRQENWLLVVGLALRSDRDTRNRCLRNGIHGVICKPVILQELEDELQRIFR</sequence>
<evidence type="ECO:0000256" key="3">
    <source>
        <dbReference type="ARBA" id="ARBA00022723"/>
    </source>
</evidence>
<dbReference type="InterPro" id="IPR014525">
    <property type="entry name" value="ETR"/>
</dbReference>
<dbReference type="EMBL" id="JABCRI010000012">
    <property type="protein sequence ID" value="KAF8396814.1"/>
    <property type="molecule type" value="Genomic_DNA"/>
</dbReference>
<dbReference type="GO" id="GO:0004672">
    <property type="term" value="F:protein kinase activity"/>
    <property type="evidence" value="ECO:0007669"/>
    <property type="project" value="InterPro"/>
</dbReference>
<dbReference type="Gene3D" id="3.30.565.10">
    <property type="entry name" value="Histidine kinase-like ATPase, C-terminal domain"/>
    <property type="match status" value="1"/>
</dbReference>
<evidence type="ECO:0000256" key="11">
    <source>
        <dbReference type="PIRSR" id="PIRSR026389-3"/>
    </source>
</evidence>
<evidence type="ECO:0000256" key="13">
    <source>
        <dbReference type="PROSITE-ProRule" id="PRU00169"/>
    </source>
</evidence>
<feature type="domain" description="Response regulatory" evidence="15">
    <location>
        <begin position="606"/>
        <end position="724"/>
    </location>
</feature>
<keyword evidence="1 13" id="KW-0597">Phosphoprotein</keyword>
<organism evidence="16 17">
    <name type="scientific">Tetracentron sinense</name>
    <name type="common">Spur-leaf</name>
    <dbReference type="NCBI Taxonomy" id="13715"/>
    <lineage>
        <taxon>Eukaryota</taxon>
        <taxon>Viridiplantae</taxon>
        <taxon>Streptophyta</taxon>
        <taxon>Embryophyta</taxon>
        <taxon>Tracheophyta</taxon>
        <taxon>Spermatophyta</taxon>
        <taxon>Magnoliopsida</taxon>
        <taxon>Trochodendrales</taxon>
        <taxon>Trochodendraceae</taxon>
        <taxon>Tetracentron</taxon>
    </lineage>
</organism>
<reference evidence="16 17" key="1">
    <citation type="submission" date="2020-04" db="EMBL/GenBank/DDBJ databases">
        <title>Plant Genome Project.</title>
        <authorList>
            <person name="Zhang R.-G."/>
        </authorList>
    </citation>
    <scope>NUCLEOTIDE SEQUENCE [LARGE SCALE GENOMIC DNA]</scope>
    <source>
        <strain evidence="16">YNK0</strain>
        <tissue evidence="16">Leaf</tissue>
    </source>
</reference>
<dbReference type="GO" id="GO:0005789">
    <property type="term" value="C:endoplasmic reticulum membrane"/>
    <property type="evidence" value="ECO:0007669"/>
    <property type="project" value="UniProtKB-SubCell"/>
</dbReference>
<feature type="transmembrane region" description="Helical" evidence="14">
    <location>
        <begin position="61"/>
        <end position="81"/>
    </location>
</feature>
<dbReference type="Pfam" id="PF00072">
    <property type="entry name" value="Response_reg"/>
    <property type="match status" value="1"/>
</dbReference>
<feature type="disulfide bond" description="Interchain" evidence="11">
    <location>
        <position position="6"/>
    </location>
</feature>
<keyword evidence="3 8" id="KW-0479">Metal-binding</keyword>
<dbReference type="SMART" id="SM00448">
    <property type="entry name" value="REC"/>
    <property type="match status" value="1"/>
</dbReference>
<feature type="binding site" evidence="10">
    <location>
        <position position="68"/>
    </location>
    <ligand>
        <name>Cu cation</name>
        <dbReference type="ChEBI" id="CHEBI:23378"/>
    </ligand>
</feature>
<dbReference type="GO" id="GO:0038199">
    <property type="term" value="F:ethylene receptor activity"/>
    <property type="evidence" value="ECO:0007669"/>
    <property type="project" value="UniProtKB-UniRule"/>
</dbReference>
<keyword evidence="7 11" id="KW-1015">Disulfide bond</keyword>
<keyword evidence="14" id="KW-0812">Transmembrane</keyword>
<dbReference type="GO" id="GO:0051740">
    <property type="term" value="F:ethylene binding"/>
    <property type="evidence" value="ECO:0007669"/>
    <property type="project" value="UniProtKB-UniRule"/>
</dbReference>
<evidence type="ECO:0000256" key="10">
    <source>
        <dbReference type="PIRSR" id="PIRSR026389-2"/>
    </source>
</evidence>
<evidence type="ECO:0000256" key="12">
    <source>
        <dbReference type="PIRSR" id="PIRSR026389-4"/>
    </source>
</evidence>
<comment type="cofactor">
    <cofactor evidence="10">
        <name>Cu cation</name>
        <dbReference type="ChEBI" id="CHEBI:23378"/>
    </cofactor>
    <text evidence="10">Binds 1 copper ion per dimer.</text>
</comment>
<gene>
    <name evidence="16" type="ORF">HHK36_018447</name>
</gene>
<dbReference type="OrthoDB" id="60033at2759"/>
<dbReference type="Pfam" id="PF25487">
    <property type="entry name" value="ETR1_N"/>
    <property type="match status" value="1"/>
</dbReference>
<evidence type="ECO:0000259" key="15">
    <source>
        <dbReference type="PROSITE" id="PS50110"/>
    </source>
</evidence>
<feature type="transmembrane region" description="Helical" evidence="14">
    <location>
        <begin position="32"/>
        <end position="54"/>
    </location>
</feature>
<dbReference type="InterPro" id="IPR003018">
    <property type="entry name" value="GAF"/>
</dbReference>
<dbReference type="SUPFAM" id="SSF52172">
    <property type="entry name" value="CheY-like"/>
    <property type="match status" value="1"/>
</dbReference>
<evidence type="ECO:0000256" key="2">
    <source>
        <dbReference type="ARBA" id="ARBA00022679"/>
    </source>
</evidence>
<dbReference type="GO" id="GO:0005524">
    <property type="term" value="F:ATP binding"/>
    <property type="evidence" value="ECO:0007669"/>
    <property type="project" value="UniProtKB-UniRule"/>
</dbReference>
<evidence type="ECO:0000256" key="9">
    <source>
        <dbReference type="PIRSR" id="PIRSR026389-1"/>
    </source>
</evidence>
<feature type="binding site" evidence="10">
    <location>
        <position position="72"/>
    </location>
    <ligand>
        <name>Cu cation</name>
        <dbReference type="ChEBI" id="CHEBI:23378"/>
    </ligand>
</feature>
<feature type="transmembrane region" description="Helical" evidence="14">
    <location>
        <begin position="87"/>
        <end position="113"/>
    </location>
</feature>
<dbReference type="Pfam" id="PF01590">
    <property type="entry name" value="GAF"/>
    <property type="match status" value="1"/>
</dbReference>
<keyword evidence="4 8" id="KW-0547">Nucleotide-binding</keyword>
<dbReference type="SUPFAM" id="SSF55781">
    <property type="entry name" value="GAF domain-like"/>
    <property type="match status" value="1"/>
</dbReference>
<keyword evidence="8 14" id="KW-0472">Membrane</keyword>
<dbReference type="AlphaFoldDB" id="A0A835DE17"/>
<evidence type="ECO:0000313" key="17">
    <source>
        <dbReference type="Proteomes" id="UP000655225"/>
    </source>
</evidence>
<dbReference type="Gene3D" id="1.10.287.130">
    <property type="match status" value="1"/>
</dbReference>
<dbReference type="OMA" id="CLARCFC"/>
<keyword evidence="17" id="KW-1185">Reference proteome</keyword>
<evidence type="ECO:0000256" key="14">
    <source>
        <dbReference type="SAM" id="Phobius"/>
    </source>
</evidence>
<evidence type="ECO:0000256" key="8">
    <source>
        <dbReference type="PIRNR" id="PIRNR026389"/>
    </source>
</evidence>